<organism evidence="7 8">
    <name type="scientific">Nocardioides eburneiflavus</name>
    <dbReference type="NCBI Taxonomy" id="2518372"/>
    <lineage>
        <taxon>Bacteria</taxon>
        <taxon>Bacillati</taxon>
        <taxon>Actinomycetota</taxon>
        <taxon>Actinomycetes</taxon>
        <taxon>Propionibacteriales</taxon>
        <taxon>Nocardioidaceae</taxon>
        <taxon>Nocardioides</taxon>
    </lineage>
</organism>
<dbReference type="NCBIfam" id="NF033563">
    <property type="entry name" value="transpos_IS30"/>
    <property type="match status" value="1"/>
</dbReference>
<dbReference type="PANTHER" id="PTHR10948">
    <property type="entry name" value="TRANSPOSASE"/>
    <property type="match status" value="1"/>
</dbReference>
<comment type="similarity">
    <text evidence="2">Belongs to the transposase IS30 family.</text>
</comment>
<name>A0A4Z1CNQ0_9ACTN</name>
<dbReference type="InterPro" id="IPR009057">
    <property type="entry name" value="Homeodomain-like_sf"/>
</dbReference>
<dbReference type="InterPro" id="IPR001598">
    <property type="entry name" value="Transposase_IS30_CS"/>
</dbReference>
<dbReference type="AlphaFoldDB" id="A0A4Z1CNQ0"/>
<evidence type="ECO:0000256" key="2">
    <source>
        <dbReference type="ARBA" id="ARBA00006363"/>
    </source>
</evidence>
<dbReference type="EMBL" id="SRRO01000001">
    <property type="protein sequence ID" value="TGN66607.1"/>
    <property type="molecule type" value="Genomic_DNA"/>
</dbReference>
<dbReference type="GO" id="GO:0003677">
    <property type="term" value="F:DNA binding"/>
    <property type="evidence" value="ECO:0007669"/>
    <property type="project" value="UniProtKB-KW"/>
</dbReference>
<comment type="function">
    <text evidence="1">Required for the transposition of the insertion element.</text>
</comment>
<keyword evidence="4" id="KW-0238">DNA-binding</keyword>
<dbReference type="GO" id="GO:0015074">
    <property type="term" value="P:DNA integration"/>
    <property type="evidence" value="ECO:0007669"/>
    <property type="project" value="InterPro"/>
</dbReference>
<evidence type="ECO:0000256" key="4">
    <source>
        <dbReference type="ARBA" id="ARBA00023125"/>
    </source>
</evidence>
<proteinExistence type="inferred from homology"/>
<dbReference type="SUPFAM" id="SSF46689">
    <property type="entry name" value="Homeodomain-like"/>
    <property type="match status" value="1"/>
</dbReference>
<accession>A0A4Z1CNQ0</accession>
<dbReference type="PROSITE" id="PS50994">
    <property type="entry name" value="INTEGRASE"/>
    <property type="match status" value="1"/>
</dbReference>
<evidence type="ECO:0000256" key="5">
    <source>
        <dbReference type="ARBA" id="ARBA00023172"/>
    </source>
</evidence>
<dbReference type="Gene3D" id="3.30.420.10">
    <property type="entry name" value="Ribonuclease H-like superfamily/Ribonuclease H"/>
    <property type="match status" value="1"/>
</dbReference>
<dbReference type="Pfam" id="PF00665">
    <property type="entry name" value="rve"/>
    <property type="match status" value="1"/>
</dbReference>
<dbReference type="SUPFAM" id="SSF53098">
    <property type="entry name" value="Ribonuclease H-like"/>
    <property type="match status" value="1"/>
</dbReference>
<protein>
    <submittedName>
        <fullName evidence="7">IS30 family transposase</fullName>
    </submittedName>
</protein>
<dbReference type="InterPro" id="IPR053392">
    <property type="entry name" value="Transposase_IS30-like"/>
</dbReference>
<evidence type="ECO:0000313" key="8">
    <source>
        <dbReference type="Proteomes" id="UP000297496"/>
    </source>
</evidence>
<evidence type="ECO:0000259" key="6">
    <source>
        <dbReference type="PROSITE" id="PS50994"/>
    </source>
</evidence>
<dbReference type="InterPro" id="IPR051917">
    <property type="entry name" value="Transposase-Integrase"/>
</dbReference>
<dbReference type="PANTHER" id="PTHR10948:SF23">
    <property type="entry name" value="TRANSPOSASE INSI FOR INSERTION SEQUENCE ELEMENT IS30A-RELATED"/>
    <property type="match status" value="1"/>
</dbReference>
<dbReference type="InterPro" id="IPR012337">
    <property type="entry name" value="RNaseH-like_sf"/>
</dbReference>
<keyword evidence="3" id="KW-0815">Transposition</keyword>
<sequence length="360" mass="41155">MRRPDGTVLVVPPLEPLAVRQISPRFLSEDERVKIADLASRGLGPTAIGRELDRAASTISRELRRNLHHSGQYRPFHAHSEAAVRRRRDRPMKIMENTALFEFVVAKLKLRWSPQQISRALRREFPEEPSMWLATESIYQALYRHQTGLLRRAKTSEAVSPLRTTRDHRRGHTRIVRAGRRFAQPMLSIHDRGFEPTDRSAAGHWEGDLIVGPHHRSAIATLIERQTRYVKLVHLPAQDSATLRNGWVTTMEELPVGLRQSLTWDQGTEMARHLEITAAIGTKIYFCDAASPWQRGSNENANGLLRQYFPKSTDLSVHTPRDLARVENELNGRPRLTLDDRTPAELFNALLTSPPTKRLR</sequence>
<comment type="caution">
    <text evidence="7">The sequence shown here is derived from an EMBL/GenBank/DDBJ whole genome shotgun (WGS) entry which is preliminary data.</text>
</comment>
<dbReference type="PROSITE" id="PS01043">
    <property type="entry name" value="TRANSPOSASE_IS30"/>
    <property type="match status" value="1"/>
</dbReference>
<dbReference type="InterPro" id="IPR025246">
    <property type="entry name" value="IS30-like_HTH"/>
</dbReference>
<dbReference type="GO" id="GO:0006313">
    <property type="term" value="P:DNA transposition"/>
    <property type="evidence" value="ECO:0007669"/>
    <property type="project" value="InterPro"/>
</dbReference>
<dbReference type="GO" id="GO:0004803">
    <property type="term" value="F:transposase activity"/>
    <property type="evidence" value="ECO:0007669"/>
    <property type="project" value="InterPro"/>
</dbReference>
<evidence type="ECO:0000313" key="7">
    <source>
        <dbReference type="EMBL" id="TGN66607.1"/>
    </source>
</evidence>
<evidence type="ECO:0000256" key="1">
    <source>
        <dbReference type="ARBA" id="ARBA00002190"/>
    </source>
</evidence>
<evidence type="ECO:0000256" key="3">
    <source>
        <dbReference type="ARBA" id="ARBA00022578"/>
    </source>
</evidence>
<keyword evidence="8" id="KW-1185">Reference proteome</keyword>
<dbReference type="GO" id="GO:0005829">
    <property type="term" value="C:cytosol"/>
    <property type="evidence" value="ECO:0007669"/>
    <property type="project" value="TreeGrafter"/>
</dbReference>
<reference evidence="7 8" key="1">
    <citation type="submission" date="2019-04" db="EMBL/GenBank/DDBJ databases">
        <title>Three New Species of Nocardioides, Nocardioides euryhalodurans sp. nov., Nocardioides seonyuensis sp. nov. and Nocardioides eburneoflavus sp. nov. Isolated from Soil.</title>
        <authorList>
            <person name="Roh S.G."/>
            <person name="Lee C."/>
            <person name="Kim M.-K."/>
            <person name="Kim S.B."/>
        </authorList>
    </citation>
    <scope>NUCLEOTIDE SEQUENCE [LARGE SCALE GENOMIC DNA]</scope>
    <source>
        <strain evidence="7 8">MMS17-SY213</strain>
    </source>
</reference>
<dbReference type="InterPro" id="IPR036397">
    <property type="entry name" value="RNaseH_sf"/>
</dbReference>
<dbReference type="OrthoDB" id="9803231at2"/>
<gene>
    <name evidence="7" type="ORF">EXE59_01615</name>
</gene>
<dbReference type="Pfam" id="PF13936">
    <property type="entry name" value="HTH_38"/>
    <property type="match status" value="1"/>
</dbReference>
<dbReference type="Proteomes" id="UP000297496">
    <property type="component" value="Unassembled WGS sequence"/>
</dbReference>
<dbReference type="InterPro" id="IPR001584">
    <property type="entry name" value="Integrase_cat-core"/>
</dbReference>
<keyword evidence="5" id="KW-0233">DNA recombination</keyword>
<feature type="domain" description="Integrase catalytic" evidence="6">
    <location>
        <begin position="192"/>
        <end position="351"/>
    </location>
</feature>